<reference evidence="1" key="2">
    <citation type="journal article" date="2022" name="New Phytol.">
        <title>Evolutionary transition to the ectomycorrhizal habit in the genomes of a hyperdiverse lineage of mushroom-forming fungi.</title>
        <authorList>
            <person name="Looney B."/>
            <person name="Miyauchi S."/>
            <person name="Morin E."/>
            <person name="Drula E."/>
            <person name="Courty P.E."/>
            <person name="Kohler A."/>
            <person name="Kuo A."/>
            <person name="LaButti K."/>
            <person name="Pangilinan J."/>
            <person name="Lipzen A."/>
            <person name="Riley R."/>
            <person name="Andreopoulos W."/>
            <person name="He G."/>
            <person name="Johnson J."/>
            <person name="Nolan M."/>
            <person name="Tritt A."/>
            <person name="Barry K.W."/>
            <person name="Grigoriev I.V."/>
            <person name="Nagy L.G."/>
            <person name="Hibbett D."/>
            <person name="Henrissat B."/>
            <person name="Matheny P.B."/>
            <person name="Labbe J."/>
            <person name="Martin F.M."/>
        </authorList>
    </citation>
    <scope>NUCLEOTIDE SEQUENCE</scope>
    <source>
        <strain evidence="1">EC-137</strain>
    </source>
</reference>
<gene>
    <name evidence="1" type="ORF">K488DRAFT_16932</name>
</gene>
<dbReference type="Proteomes" id="UP000814128">
    <property type="component" value="Unassembled WGS sequence"/>
</dbReference>
<comment type="caution">
    <text evidence="1">The sequence shown here is derived from an EMBL/GenBank/DDBJ whole genome shotgun (WGS) entry which is preliminary data.</text>
</comment>
<evidence type="ECO:0000313" key="2">
    <source>
        <dbReference type="Proteomes" id="UP000814128"/>
    </source>
</evidence>
<dbReference type="EMBL" id="MU273553">
    <property type="protein sequence ID" value="KAI0032216.1"/>
    <property type="molecule type" value="Genomic_DNA"/>
</dbReference>
<feature type="non-terminal residue" evidence="1">
    <location>
        <position position="1"/>
    </location>
</feature>
<proteinExistence type="predicted"/>
<protein>
    <submittedName>
        <fullName evidence="1">Uncharacterized protein</fullName>
    </submittedName>
</protein>
<evidence type="ECO:0000313" key="1">
    <source>
        <dbReference type="EMBL" id="KAI0032216.1"/>
    </source>
</evidence>
<name>A0ACB8QK49_9AGAM</name>
<accession>A0ACB8QK49</accession>
<sequence length="93" mass="10182">LAHLGMRAYLSSSGQRLPLYEPRVSGKTVSAWVPARPGQVFAVCWQDLGTGFDTAAYIHIDGTIVPGRFLFGQGVAWRTGVRTGPQTERPFTF</sequence>
<reference evidence="1" key="1">
    <citation type="submission" date="2021-02" db="EMBL/GenBank/DDBJ databases">
        <authorList>
            <consortium name="DOE Joint Genome Institute"/>
            <person name="Ahrendt S."/>
            <person name="Looney B.P."/>
            <person name="Miyauchi S."/>
            <person name="Morin E."/>
            <person name="Drula E."/>
            <person name="Courty P.E."/>
            <person name="Chicoki N."/>
            <person name="Fauchery L."/>
            <person name="Kohler A."/>
            <person name="Kuo A."/>
            <person name="Labutti K."/>
            <person name="Pangilinan J."/>
            <person name="Lipzen A."/>
            <person name="Riley R."/>
            <person name="Andreopoulos W."/>
            <person name="He G."/>
            <person name="Johnson J."/>
            <person name="Barry K.W."/>
            <person name="Grigoriev I.V."/>
            <person name="Nagy L."/>
            <person name="Hibbett D."/>
            <person name="Henrissat B."/>
            <person name="Matheny P.B."/>
            <person name="Labbe J."/>
            <person name="Martin F."/>
        </authorList>
    </citation>
    <scope>NUCLEOTIDE SEQUENCE</scope>
    <source>
        <strain evidence="1">EC-137</strain>
    </source>
</reference>
<keyword evidence="2" id="KW-1185">Reference proteome</keyword>
<feature type="non-terminal residue" evidence="1">
    <location>
        <position position="93"/>
    </location>
</feature>
<organism evidence="1 2">
    <name type="scientific">Vararia minispora EC-137</name>
    <dbReference type="NCBI Taxonomy" id="1314806"/>
    <lineage>
        <taxon>Eukaryota</taxon>
        <taxon>Fungi</taxon>
        <taxon>Dikarya</taxon>
        <taxon>Basidiomycota</taxon>
        <taxon>Agaricomycotina</taxon>
        <taxon>Agaricomycetes</taxon>
        <taxon>Russulales</taxon>
        <taxon>Lachnocladiaceae</taxon>
        <taxon>Vararia</taxon>
    </lineage>
</organism>